<comment type="caution">
    <text evidence="1">The sequence shown here is derived from an EMBL/GenBank/DDBJ whole genome shotgun (WGS) entry which is preliminary data.</text>
</comment>
<name>A0A418VFE3_RHOPL</name>
<dbReference type="OrthoDB" id="8139376at2"/>
<evidence type="ECO:0000313" key="2">
    <source>
        <dbReference type="Proteomes" id="UP000285523"/>
    </source>
</evidence>
<dbReference type="AlphaFoldDB" id="A0A418VFE3"/>
<protein>
    <submittedName>
        <fullName evidence="1">Uncharacterized protein</fullName>
    </submittedName>
</protein>
<dbReference type="EMBL" id="QYYD01000010">
    <property type="protein sequence ID" value="RJF74834.1"/>
    <property type="molecule type" value="Genomic_DNA"/>
</dbReference>
<gene>
    <name evidence="1" type="ORF">D4Q52_11410</name>
</gene>
<reference evidence="1 2" key="1">
    <citation type="submission" date="2018-09" db="EMBL/GenBank/DDBJ databases">
        <title>Draft genome sequence of Rhodopseudomonas palustris 2.1.18.</title>
        <authorList>
            <person name="Robertson S.L."/>
            <person name="Meyer T.E."/>
            <person name="Kyndt J.A."/>
        </authorList>
    </citation>
    <scope>NUCLEOTIDE SEQUENCE [LARGE SCALE GENOMIC DNA]</scope>
    <source>
        <strain evidence="1 2">2.1.18</strain>
    </source>
</reference>
<accession>A0A418VFE3</accession>
<proteinExistence type="predicted"/>
<sequence>MVFGAALSGVIGTPALAQQLAPVIVAPPFTATLSNTTPLAFGMDAVTATRALGTPLNYISGRPGDEIFLAIRTAGGSGFFDRRDRLYLQFRHGRLTGWKGDWGRNWMWQ</sequence>
<dbReference type="Proteomes" id="UP000285523">
    <property type="component" value="Unassembled WGS sequence"/>
</dbReference>
<evidence type="ECO:0000313" key="1">
    <source>
        <dbReference type="EMBL" id="RJF74834.1"/>
    </source>
</evidence>
<organism evidence="1 2">
    <name type="scientific">Rhodopseudomonas palustris</name>
    <dbReference type="NCBI Taxonomy" id="1076"/>
    <lineage>
        <taxon>Bacteria</taxon>
        <taxon>Pseudomonadati</taxon>
        <taxon>Pseudomonadota</taxon>
        <taxon>Alphaproteobacteria</taxon>
        <taxon>Hyphomicrobiales</taxon>
        <taxon>Nitrobacteraceae</taxon>
        <taxon>Rhodopseudomonas</taxon>
    </lineage>
</organism>